<dbReference type="EMBL" id="JAOPJF010000070">
    <property type="protein sequence ID" value="KAK1141048.1"/>
    <property type="molecule type" value="Genomic_DNA"/>
</dbReference>
<accession>A0ACC3ATG3</accession>
<dbReference type="Proteomes" id="UP001177260">
    <property type="component" value="Unassembled WGS sequence"/>
</dbReference>
<comment type="caution">
    <text evidence="1">The sequence shown here is derived from an EMBL/GenBank/DDBJ whole genome shotgun (WGS) entry which is preliminary data.</text>
</comment>
<evidence type="ECO:0000313" key="2">
    <source>
        <dbReference type="Proteomes" id="UP001177260"/>
    </source>
</evidence>
<sequence length="278" mass="31480">MGTTTLSPTTASPTSTTVPTCTTPKPGINAFLYMTIGRLIYFFIPDKRLGGITAKRYGQLFVWLDIVAFLVQAAGAVMTTDTQATNAEVMRGVHIYMGGIGLQELFILIFSGLAIHLHRRMISMERVGQLDDERLHRGKMPWRWLFYAMYAALFMITIRIVFRLAQYADGTNPKNPVLTHEWYEYVWDALPMFIAIGLLNIFHPGRVLQGPDSEFPKLSRKEKKQMKRDKKEAKKALKKSKTKGKLEGDVEFEQLRRQEEGGMGLSDGSFAPVDSHSR</sequence>
<keyword evidence="2" id="KW-1185">Reference proteome</keyword>
<proteinExistence type="predicted"/>
<name>A0ACC3ATG3_9EURO</name>
<protein>
    <submittedName>
        <fullName evidence="1">Uncharacterized protein</fullName>
    </submittedName>
</protein>
<reference evidence="1 2" key="1">
    <citation type="journal article" date="2023" name="ACS Omega">
        <title>Identification of the Neoaspergillic Acid Biosynthesis Gene Cluster by Establishing an In Vitro CRISPR-Ribonucleoprotein Genetic System in Aspergillus melleus.</title>
        <authorList>
            <person name="Yuan B."/>
            <person name="Grau M.F."/>
            <person name="Murata R.M."/>
            <person name="Torok T."/>
            <person name="Venkateswaran K."/>
            <person name="Stajich J.E."/>
            <person name="Wang C.C.C."/>
        </authorList>
    </citation>
    <scope>NUCLEOTIDE SEQUENCE [LARGE SCALE GENOMIC DNA]</scope>
    <source>
        <strain evidence="1 2">IMV 1140</strain>
    </source>
</reference>
<gene>
    <name evidence="1" type="ORF">N8T08_009621</name>
</gene>
<organism evidence="1 2">
    <name type="scientific">Aspergillus melleus</name>
    <dbReference type="NCBI Taxonomy" id="138277"/>
    <lineage>
        <taxon>Eukaryota</taxon>
        <taxon>Fungi</taxon>
        <taxon>Dikarya</taxon>
        <taxon>Ascomycota</taxon>
        <taxon>Pezizomycotina</taxon>
        <taxon>Eurotiomycetes</taxon>
        <taxon>Eurotiomycetidae</taxon>
        <taxon>Eurotiales</taxon>
        <taxon>Aspergillaceae</taxon>
        <taxon>Aspergillus</taxon>
        <taxon>Aspergillus subgen. Circumdati</taxon>
    </lineage>
</organism>
<evidence type="ECO:0000313" key="1">
    <source>
        <dbReference type="EMBL" id="KAK1141048.1"/>
    </source>
</evidence>